<evidence type="ECO:0000313" key="7">
    <source>
        <dbReference type="Proteomes" id="UP001187415"/>
    </source>
</evidence>
<evidence type="ECO:0008006" key="8">
    <source>
        <dbReference type="Google" id="ProtNLM"/>
    </source>
</evidence>
<name>A0AA88M9X2_CHASR</name>
<comment type="subcellular location">
    <subcellularLocation>
        <location evidence="1">Membrane</location>
        <topology evidence="1">Multi-pass membrane protein</topology>
    </subcellularLocation>
</comment>
<keyword evidence="3 5" id="KW-1133">Transmembrane helix</keyword>
<comment type="caution">
    <text evidence="6">The sequence shown here is derived from an EMBL/GenBank/DDBJ whole genome shotgun (WGS) entry which is preliminary data.</text>
</comment>
<dbReference type="EMBL" id="JAUPFM010000013">
    <property type="protein sequence ID" value="KAK2833835.1"/>
    <property type="molecule type" value="Genomic_DNA"/>
</dbReference>
<gene>
    <name evidence="6" type="ORF">Q5P01_017724</name>
</gene>
<sequence>MCLGVGAEHDFLWSRSQERNERADPRSDWFRAQLPDRMEGCGLGWSEVCASSGSFSSTSQTPGPAPPYVVAGGRTQNLGKLLVIMAPGKCFLAGFNSVLAAVGSAFVSSGGELIKNADMFKKDDQKSVPFSVFTTILIVQGSVMVAAGTGQVYSVWKENRSNLKKFCAFLAVLALVDVIIAVVLYFKIKEFGNTVVEIYNSSYDEILSGNGDPAVSGLVGLMHNLLCCGVPTKKDLCQEPHQLDLYDCPWLITVAFSIIAPAVMVVFLGTAVLLIVAMIINLKFLKQTATGDQEISARYSGS</sequence>
<feature type="transmembrane region" description="Helical" evidence="5">
    <location>
        <begin position="250"/>
        <end position="280"/>
    </location>
</feature>
<feature type="transmembrane region" description="Helical" evidence="5">
    <location>
        <begin position="90"/>
        <end position="110"/>
    </location>
</feature>
<evidence type="ECO:0000256" key="2">
    <source>
        <dbReference type="ARBA" id="ARBA00022692"/>
    </source>
</evidence>
<proteinExistence type="predicted"/>
<organism evidence="6 7">
    <name type="scientific">Channa striata</name>
    <name type="common">Snakehead murrel</name>
    <name type="synonym">Ophicephalus striatus</name>
    <dbReference type="NCBI Taxonomy" id="64152"/>
    <lineage>
        <taxon>Eukaryota</taxon>
        <taxon>Metazoa</taxon>
        <taxon>Chordata</taxon>
        <taxon>Craniata</taxon>
        <taxon>Vertebrata</taxon>
        <taxon>Euteleostomi</taxon>
        <taxon>Actinopterygii</taxon>
        <taxon>Neopterygii</taxon>
        <taxon>Teleostei</taxon>
        <taxon>Neoteleostei</taxon>
        <taxon>Acanthomorphata</taxon>
        <taxon>Anabantaria</taxon>
        <taxon>Anabantiformes</taxon>
        <taxon>Channoidei</taxon>
        <taxon>Channidae</taxon>
        <taxon>Channa</taxon>
    </lineage>
</organism>
<protein>
    <recommendedName>
        <fullName evidence="8">Tetraspanin</fullName>
    </recommendedName>
</protein>
<keyword evidence="7" id="KW-1185">Reference proteome</keyword>
<evidence type="ECO:0000313" key="6">
    <source>
        <dbReference type="EMBL" id="KAK2833835.1"/>
    </source>
</evidence>
<keyword evidence="4 5" id="KW-0472">Membrane</keyword>
<dbReference type="Pfam" id="PF00335">
    <property type="entry name" value="Tetraspanin"/>
    <property type="match status" value="1"/>
</dbReference>
<dbReference type="PRINTS" id="PR00259">
    <property type="entry name" value="TMFOUR"/>
</dbReference>
<dbReference type="InterPro" id="IPR018499">
    <property type="entry name" value="Tetraspanin/Peripherin"/>
</dbReference>
<reference evidence="6" key="1">
    <citation type="submission" date="2023-07" db="EMBL/GenBank/DDBJ databases">
        <title>Chromosome-level Genome Assembly of Striped Snakehead (Channa striata).</title>
        <authorList>
            <person name="Liu H."/>
        </authorList>
    </citation>
    <scope>NUCLEOTIDE SEQUENCE</scope>
    <source>
        <strain evidence="6">Gz</strain>
        <tissue evidence="6">Muscle</tissue>
    </source>
</reference>
<feature type="transmembrane region" description="Helical" evidence="5">
    <location>
        <begin position="130"/>
        <end position="154"/>
    </location>
</feature>
<evidence type="ECO:0000256" key="1">
    <source>
        <dbReference type="ARBA" id="ARBA00004141"/>
    </source>
</evidence>
<evidence type="ECO:0000256" key="4">
    <source>
        <dbReference type="ARBA" id="ARBA00023136"/>
    </source>
</evidence>
<dbReference type="Proteomes" id="UP001187415">
    <property type="component" value="Unassembled WGS sequence"/>
</dbReference>
<accession>A0AA88M9X2</accession>
<keyword evidence="2 5" id="KW-0812">Transmembrane</keyword>
<evidence type="ECO:0000256" key="3">
    <source>
        <dbReference type="ARBA" id="ARBA00022989"/>
    </source>
</evidence>
<dbReference type="AlphaFoldDB" id="A0AA88M9X2"/>
<evidence type="ECO:0000256" key="5">
    <source>
        <dbReference type="SAM" id="Phobius"/>
    </source>
</evidence>
<dbReference type="GO" id="GO:0016020">
    <property type="term" value="C:membrane"/>
    <property type="evidence" value="ECO:0007669"/>
    <property type="project" value="UniProtKB-SubCell"/>
</dbReference>
<feature type="transmembrane region" description="Helical" evidence="5">
    <location>
        <begin position="166"/>
        <end position="186"/>
    </location>
</feature>